<comment type="caution">
    <text evidence="3">The sequence shown here is derived from an EMBL/GenBank/DDBJ whole genome shotgun (WGS) entry which is preliminary data.</text>
</comment>
<dbReference type="Pfam" id="PF00615">
    <property type="entry name" value="RGS"/>
    <property type="match status" value="1"/>
</dbReference>
<feature type="region of interest" description="Disordered" evidence="1">
    <location>
        <begin position="221"/>
        <end position="333"/>
    </location>
</feature>
<dbReference type="SMART" id="SM00315">
    <property type="entry name" value="RGS"/>
    <property type="match status" value="1"/>
</dbReference>
<evidence type="ECO:0000313" key="4">
    <source>
        <dbReference type="Proteomes" id="UP000664169"/>
    </source>
</evidence>
<protein>
    <recommendedName>
        <fullName evidence="2">RGS domain-containing protein</fullName>
    </recommendedName>
</protein>
<evidence type="ECO:0000256" key="1">
    <source>
        <dbReference type="SAM" id="MobiDB-lite"/>
    </source>
</evidence>
<dbReference type="Proteomes" id="UP000664169">
    <property type="component" value="Unassembled WGS sequence"/>
</dbReference>
<dbReference type="AlphaFoldDB" id="A0A8H3ING8"/>
<dbReference type="EMBL" id="CAJPDQ010000017">
    <property type="protein sequence ID" value="CAF9921650.1"/>
    <property type="molecule type" value="Genomic_DNA"/>
</dbReference>
<dbReference type="CDD" id="cd07440">
    <property type="entry name" value="RGS"/>
    <property type="match status" value="1"/>
</dbReference>
<accession>A0A8H3ING8</accession>
<dbReference type="OrthoDB" id="10266999at2759"/>
<dbReference type="InterPro" id="IPR044926">
    <property type="entry name" value="RGS_subdomain_2"/>
</dbReference>
<dbReference type="PANTHER" id="PTHR10845:SF267">
    <property type="entry name" value="REGULATOR OF G PROTEIN SIGNALING DOMAIN PROTEIN (AFU_ORTHOLOGUE AFUA_6G06860)"/>
    <property type="match status" value="1"/>
</dbReference>
<sequence length="333" mass="36753">MPVELKATKFQISLPSPSNSPAPSLVFSDSEADDEAMSSEEQLPTTSRPVSAAFVGLHPLSPGSPRAPSLQEILANTAPPPWTLAAFTSHLSQNHCLENLEFVKDAEKYRREYKIFKEEHSDVASADHLPKRDEIKRLWSKVMRTYIAPSSQREVNIPGDVRDELLKEPNETNPPPPEALEVAVRRVYELMNDSVMLTFISELSPTRPILSLSEQMEESEDRLRSRLSPSLIRHRSRSRRKTSPLEVTSNFSDRSRSQFLAAPRAPDSAETDDSGSILSPTDSPMTPPTTPPSSEGGGGSPRSRSDTSWRKMLGKLGPKKRSTGSESSASSPH</sequence>
<dbReference type="PANTHER" id="PTHR10845">
    <property type="entry name" value="REGULATOR OF G PROTEIN SIGNALING"/>
    <property type="match status" value="1"/>
</dbReference>
<organism evidence="3 4">
    <name type="scientific">Gomphillus americanus</name>
    <dbReference type="NCBI Taxonomy" id="1940652"/>
    <lineage>
        <taxon>Eukaryota</taxon>
        <taxon>Fungi</taxon>
        <taxon>Dikarya</taxon>
        <taxon>Ascomycota</taxon>
        <taxon>Pezizomycotina</taxon>
        <taxon>Lecanoromycetes</taxon>
        <taxon>OSLEUM clade</taxon>
        <taxon>Ostropomycetidae</taxon>
        <taxon>Ostropales</taxon>
        <taxon>Graphidaceae</taxon>
        <taxon>Gomphilloideae</taxon>
        <taxon>Gomphillus</taxon>
    </lineage>
</organism>
<name>A0A8H3ING8_9LECA</name>
<feature type="compositionally biased region" description="Low complexity" evidence="1">
    <location>
        <begin position="13"/>
        <end position="29"/>
    </location>
</feature>
<evidence type="ECO:0000313" key="3">
    <source>
        <dbReference type="EMBL" id="CAF9921650.1"/>
    </source>
</evidence>
<dbReference type="PROSITE" id="PS50132">
    <property type="entry name" value="RGS"/>
    <property type="match status" value="1"/>
</dbReference>
<evidence type="ECO:0000259" key="2">
    <source>
        <dbReference type="PROSITE" id="PS50132"/>
    </source>
</evidence>
<feature type="region of interest" description="Disordered" evidence="1">
    <location>
        <begin position="12"/>
        <end position="48"/>
    </location>
</feature>
<gene>
    <name evidence="3" type="ORF">GOMPHAMPRED_002349</name>
</gene>
<dbReference type="InterPro" id="IPR036305">
    <property type="entry name" value="RGS_sf"/>
</dbReference>
<feature type="compositionally biased region" description="Polar residues" evidence="1">
    <location>
        <begin position="324"/>
        <end position="333"/>
    </location>
</feature>
<dbReference type="InterPro" id="IPR016137">
    <property type="entry name" value="RGS"/>
</dbReference>
<keyword evidence="4" id="KW-1185">Reference proteome</keyword>
<feature type="domain" description="RGS" evidence="2">
    <location>
        <begin position="87"/>
        <end position="200"/>
    </location>
</feature>
<dbReference type="SUPFAM" id="SSF48097">
    <property type="entry name" value="Regulator of G-protein signaling, RGS"/>
    <property type="match status" value="1"/>
</dbReference>
<proteinExistence type="predicted"/>
<feature type="compositionally biased region" description="Basic residues" evidence="1">
    <location>
        <begin position="232"/>
        <end position="242"/>
    </location>
</feature>
<dbReference type="Gene3D" id="1.10.167.10">
    <property type="entry name" value="Regulator of G-protein Signalling 4, domain 2"/>
    <property type="match status" value="1"/>
</dbReference>
<reference evidence="3" key="1">
    <citation type="submission" date="2021-03" db="EMBL/GenBank/DDBJ databases">
        <authorList>
            <person name="Tagirdzhanova G."/>
        </authorList>
    </citation>
    <scope>NUCLEOTIDE SEQUENCE</scope>
</reference>